<comment type="caution">
    <text evidence="1">The sequence shown here is derived from an EMBL/GenBank/DDBJ whole genome shotgun (WGS) entry which is preliminary data.</text>
</comment>
<organism evidence="1 2">
    <name type="scientific">Irpex rosettiformis</name>
    <dbReference type="NCBI Taxonomy" id="378272"/>
    <lineage>
        <taxon>Eukaryota</taxon>
        <taxon>Fungi</taxon>
        <taxon>Dikarya</taxon>
        <taxon>Basidiomycota</taxon>
        <taxon>Agaricomycotina</taxon>
        <taxon>Agaricomycetes</taxon>
        <taxon>Polyporales</taxon>
        <taxon>Irpicaceae</taxon>
        <taxon>Irpex</taxon>
    </lineage>
</organism>
<accession>A0ACB8TZC1</accession>
<name>A0ACB8TZC1_9APHY</name>
<keyword evidence="2" id="KW-1185">Reference proteome</keyword>
<reference evidence="1" key="1">
    <citation type="journal article" date="2021" name="Environ. Microbiol.">
        <title>Gene family expansions and transcriptome signatures uncover fungal adaptations to wood decay.</title>
        <authorList>
            <person name="Hage H."/>
            <person name="Miyauchi S."/>
            <person name="Viragh M."/>
            <person name="Drula E."/>
            <person name="Min B."/>
            <person name="Chaduli D."/>
            <person name="Navarro D."/>
            <person name="Favel A."/>
            <person name="Norest M."/>
            <person name="Lesage-Meessen L."/>
            <person name="Balint B."/>
            <person name="Merenyi Z."/>
            <person name="de Eugenio L."/>
            <person name="Morin E."/>
            <person name="Martinez A.T."/>
            <person name="Baldrian P."/>
            <person name="Stursova M."/>
            <person name="Martinez M.J."/>
            <person name="Novotny C."/>
            <person name="Magnuson J.K."/>
            <person name="Spatafora J.W."/>
            <person name="Maurice S."/>
            <person name="Pangilinan J."/>
            <person name="Andreopoulos W."/>
            <person name="LaButti K."/>
            <person name="Hundley H."/>
            <person name="Na H."/>
            <person name="Kuo A."/>
            <person name="Barry K."/>
            <person name="Lipzen A."/>
            <person name="Henrissat B."/>
            <person name="Riley R."/>
            <person name="Ahrendt S."/>
            <person name="Nagy L.G."/>
            <person name="Grigoriev I.V."/>
            <person name="Martin F."/>
            <person name="Rosso M.N."/>
        </authorList>
    </citation>
    <scope>NUCLEOTIDE SEQUENCE</scope>
    <source>
        <strain evidence="1">CBS 384.51</strain>
    </source>
</reference>
<proteinExistence type="predicted"/>
<evidence type="ECO:0000313" key="2">
    <source>
        <dbReference type="Proteomes" id="UP001055072"/>
    </source>
</evidence>
<dbReference type="EMBL" id="MU274918">
    <property type="protein sequence ID" value="KAI0087361.1"/>
    <property type="molecule type" value="Genomic_DNA"/>
</dbReference>
<protein>
    <submittedName>
        <fullName evidence="1">Nuclear pore complex assembly-domain-containing protein</fullName>
    </submittedName>
</protein>
<gene>
    <name evidence="1" type="ORF">BDY19DRAFT_995053</name>
</gene>
<evidence type="ECO:0000313" key="1">
    <source>
        <dbReference type="EMBL" id="KAI0087361.1"/>
    </source>
</evidence>
<sequence length="753" mass="82653">MDPEATEADFIQLFDLTPETFAWRAPIPRQIEQRRAAMTDLLIFDILLSSGGIKQPDALYPPHDESQLRDLLDAIEETTYDGLKKDCLVYFLLKWHKDGREERFQDERCIPPQFVVLADAYWFLDSGEDVPCAISLLSDARLNRDYTSKIIQTISLEKSNANALVLRYIRAAKPLLTEPDDIDAYSIALADSSLLEAWQYQRTFSEQDAIRTRIFRNILTWCLSPKAQAKPLTQLLSFPLSNFEQTLLHQFALHPPSNLPASSIPIIQDLACFRLIHSGQLAAAVKLDRQFAITSVRGTFGGKAAQERRQTIDEILSVMPASEKQLLELELEQTSQTADATAFLNGSITDLSMSWEHVRSPQSKGPSSSKPTPVKATDRAEPIILPIPERSGAPRFGGPIPSKPSQSSSFAAARNVFDTIAKSSSPQGRPLVQSDTAPLISSIEAPVIGQLSSKLITGSKGKEPVSLLDTRGSAQTARNAFFHPSPSPLGKKRKSPEDTAPVEPPLHPADISTTSAMDVSAILNEPADTDAEMHHSEDGDSEKVHVQEETKSEEDSAPEYTTSVFDSRLGRSLGNGNRTITKASSPEVLPGAFEPESEHDDVHDESAPGAMLLEELEAPPRPPPRRKTTPPPRRVRAPRLAKEASLTHSVPGAFIPDADEEADHVPPLPPPTPATRRQTRKVRTKAEEDVRKESAPRLTRRSSRLSVVSASSAGSPSPEPPSPERRTSARAKSTRLAASGSTSTRTPRSRKQR</sequence>
<dbReference type="Proteomes" id="UP001055072">
    <property type="component" value="Unassembled WGS sequence"/>
</dbReference>